<reference evidence="1 2" key="1">
    <citation type="submission" date="2013-02" db="EMBL/GenBank/DDBJ databases">
        <title>Genome sequence of Candida maltosa Xu316, a potential industrial strain for xylitol and ethanol production.</title>
        <authorList>
            <person name="Yu J."/>
            <person name="Wang Q."/>
            <person name="Geng X."/>
            <person name="Bao W."/>
            <person name="He P."/>
            <person name="Cai J."/>
        </authorList>
    </citation>
    <scope>NUCLEOTIDE SEQUENCE [LARGE SCALE GENOMIC DNA]</scope>
    <source>
        <strain evidence="2">Xu316</strain>
    </source>
</reference>
<dbReference type="GO" id="GO:0006361">
    <property type="term" value="P:transcription initiation at RNA polymerase I promoter"/>
    <property type="evidence" value="ECO:0007669"/>
    <property type="project" value="TreeGrafter"/>
</dbReference>
<evidence type="ECO:0000313" key="2">
    <source>
        <dbReference type="Proteomes" id="UP000011777"/>
    </source>
</evidence>
<accession>M3HJW4</accession>
<dbReference type="GO" id="GO:0000500">
    <property type="term" value="C:RNA polymerase I upstream activating factor complex"/>
    <property type="evidence" value="ECO:0007669"/>
    <property type="project" value="InterPro"/>
</dbReference>
<dbReference type="InterPro" id="IPR039601">
    <property type="entry name" value="Rrn5"/>
</dbReference>
<dbReference type="PANTHER" id="PTHR28079">
    <property type="entry name" value="RNA POLYMERASE I-SPECIFIC TRANSCRIPTION INITIATION FACTOR RRN5"/>
    <property type="match status" value="1"/>
</dbReference>
<dbReference type="PANTHER" id="PTHR28079:SF1">
    <property type="entry name" value="RNA POLYMERASE I-SPECIFIC TRANSCRIPTION INITIATION FACTOR RRN5"/>
    <property type="match status" value="1"/>
</dbReference>
<keyword evidence="2" id="KW-1185">Reference proteome</keyword>
<dbReference type="EMBL" id="AOGT01001445">
    <property type="protein sequence ID" value="EMG47667.1"/>
    <property type="molecule type" value="Genomic_DNA"/>
</dbReference>
<name>M3HJW4_CANMX</name>
<dbReference type="GO" id="GO:0000182">
    <property type="term" value="F:rDNA binding"/>
    <property type="evidence" value="ECO:0007669"/>
    <property type="project" value="TreeGrafter"/>
</dbReference>
<gene>
    <name evidence="1" type="ORF">G210_1923</name>
</gene>
<dbReference type="HOGENOM" id="CLU_711715_0_0_1"/>
<dbReference type="GO" id="GO:0001181">
    <property type="term" value="F:RNA polymerase I general transcription initiation factor activity"/>
    <property type="evidence" value="ECO:0007669"/>
    <property type="project" value="TreeGrafter"/>
</dbReference>
<protein>
    <submittedName>
        <fullName evidence="1">Uncharacterized protein</fullName>
    </submittedName>
</protein>
<dbReference type="Proteomes" id="UP000011777">
    <property type="component" value="Unassembled WGS sequence"/>
</dbReference>
<dbReference type="GO" id="GO:0042790">
    <property type="term" value="P:nucleolar large rRNA transcription by RNA polymerase I"/>
    <property type="evidence" value="ECO:0007669"/>
    <property type="project" value="InterPro"/>
</dbReference>
<dbReference type="OrthoDB" id="2240312at2759"/>
<dbReference type="AlphaFoldDB" id="M3HJW4"/>
<sequence>MTNTRPSRTFSGNSKYLTFYNRHVHETFNPYTSSPIKSDLASSKITTSGKIYPNSKYCPGTSWTKSEKEIFFNLLQRTPTIPQILDNQEQWKSNLPKKSIFDIITYHNILKKELRRLKRKKSRKLIKYGDFPIAYEISPFFIHFEELQADMITRRESTLLMEKNRRIIKSSTTTPIEPIIDVEKLMKVLGCKVSHESLVLFDELARLVIRKIITNMIVDRGVNKRFQITEVVEAIKGLHYSDADLLFNTSKRTIFGMKRVNGDLIIKDDDEVIKKVDMHTIDGLIRSQREVIEEGDRDDENEMDLTVIEAEVLDEQDGVESRMYERGLVTMLMDDELLNSGITKEDEKLAQEWMNKRDDDVIIDNDHPDLSTEETSKLKKFSRKFATY</sequence>
<evidence type="ECO:0000313" key="1">
    <source>
        <dbReference type="EMBL" id="EMG47667.1"/>
    </source>
</evidence>
<dbReference type="STRING" id="1245528.M3HJW4"/>
<proteinExistence type="predicted"/>
<comment type="caution">
    <text evidence="1">The sequence shown here is derived from an EMBL/GenBank/DDBJ whole genome shotgun (WGS) entry which is preliminary data.</text>
</comment>
<organism evidence="1 2">
    <name type="scientific">Candida maltosa (strain Xu316)</name>
    <name type="common">Yeast</name>
    <dbReference type="NCBI Taxonomy" id="1245528"/>
    <lineage>
        <taxon>Eukaryota</taxon>
        <taxon>Fungi</taxon>
        <taxon>Dikarya</taxon>
        <taxon>Ascomycota</taxon>
        <taxon>Saccharomycotina</taxon>
        <taxon>Pichiomycetes</taxon>
        <taxon>Debaryomycetaceae</taxon>
        <taxon>Candida/Lodderomyces clade</taxon>
        <taxon>Candida</taxon>
    </lineage>
</organism>